<dbReference type="RefSeq" id="WP_345065327.1">
    <property type="nucleotide sequence ID" value="NZ_BAABEX010000027.1"/>
</dbReference>
<reference evidence="3" key="1">
    <citation type="journal article" date="2019" name="Int. J. Syst. Evol. Microbiol.">
        <title>The Global Catalogue of Microorganisms (GCM) 10K type strain sequencing project: providing services to taxonomists for standard genome sequencing and annotation.</title>
        <authorList>
            <consortium name="The Broad Institute Genomics Platform"/>
            <consortium name="The Broad Institute Genome Sequencing Center for Infectious Disease"/>
            <person name="Wu L."/>
            <person name="Ma J."/>
        </authorList>
    </citation>
    <scope>NUCLEOTIDE SEQUENCE [LARGE SCALE GENOMIC DNA]</scope>
    <source>
        <strain evidence="3">JCM 31890</strain>
    </source>
</reference>
<gene>
    <name evidence="2" type="ORF">GCM10023090_23880</name>
</gene>
<proteinExistence type="predicted"/>
<evidence type="ECO:0000313" key="2">
    <source>
        <dbReference type="EMBL" id="GAA4427074.1"/>
    </source>
</evidence>
<keyword evidence="3" id="KW-1185">Reference proteome</keyword>
<accession>A0ABP8LCI8</accession>
<dbReference type="EMBL" id="BAABEX010000027">
    <property type="protein sequence ID" value="GAA4427074.1"/>
    <property type="molecule type" value="Genomic_DNA"/>
</dbReference>
<feature type="chain" id="PRO_5046180544" evidence="1">
    <location>
        <begin position="37"/>
        <end position="197"/>
    </location>
</feature>
<dbReference type="Pfam" id="PF12276">
    <property type="entry name" value="DUF3617"/>
    <property type="match status" value="1"/>
</dbReference>
<evidence type="ECO:0000313" key="3">
    <source>
        <dbReference type="Proteomes" id="UP001501788"/>
    </source>
</evidence>
<name>A0ABP8LCI8_9BURK</name>
<comment type="caution">
    <text evidence="2">The sequence shown here is derived from an EMBL/GenBank/DDBJ whole genome shotgun (WGS) entry which is preliminary data.</text>
</comment>
<organism evidence="2 3">
    <name type="scientific">Acidovorax lacteus</name>
    <dbReference type="NCBI Taxonomy" id="1924988"/>
    <lineage>
        <taxon>Bacteria</taxon>
        <taxon>Pseudomonadati</taxon>
        <taxon>Pseudomonadota</taxon>
        <taxon>Betaproteobacteria</taxon>
        <taxon>Burkholderiales</taxon>
        <taxon>Comamonadaceae</taxon>
        <taxon>Acidovorax</taxon>
    </lineage>
</organism>
<evidence type="ECO:0000256" key="1">
    <source>
        <dbReference type="SAM" id="SignalP"/>
    </source>
</evidence>
<dbReference type="InterPro" id="IPR022061">
    <property type="entry name" value="DUF3617"/>
</dbReference>
<feature type="signal peptide" evidence="1">
    <location>
        <begin position="1"/>
        <end position="36"/>
    </location>
</feature>
<protein>
    <submittedName>
        <fullName evidence="2">DUF3617 domain-containing protein</fullName>
    </submittedName>
</protein>
<keyword evidence="1" id="KW-0732">Signal</keyword>
<sequence length="197" mass="21222">MPPITPECLPRRRGPAAAAAAVATLCLASVALPAIAQTKLQPGLWEMASQFKTQSGQMEAAMAEMQKSLAAMPPEQRRQMEQMLAQQGVVMGQGGGGTQTVRICLSERDAALDQVPQREGCTQNLTRTGPSSLRMSFQCQKPEPMSGEGTITMDGPKAYTGSYRMKSTVQGKAETMEMTQKARWVSADCGTLKPIQR</sequence>
<dbReference type="Proteomes" id="UP001501788">
    <property type="component" value="Unassembled WGS sequence"/>
</dbReference>